<reference evidence="1" key="1">
    <citation type="submission" date="2020-10" db="EMBL/GenBank/DDBJ databases">
        <authorList>
            <person name="Gilroy R."/>
        </authorList>
    </citation>
    <scope>NUCLEOTIDE SEQUENCE</scope>
    <source>
        <strain evidence="1">ChiSjej4B22-8148</strain>
    </source>
</reference>
<protein>
    <submittedName>
        <fullName evidence="1">Uncharacterized protein</fullName>
    </submittedName>
</protein>
<accession>A0A9D1D7R6</accession>
<dbReference type="AlphaFoldDB" id="A0A9D1D7R6"/>
<name>A0A9D1D7R6_9FIRM</name>
<dbReference type="EMBL" id="DVGK01000013">
    <property type="protein sequence ID" value="HIR12465.1"/>
    <property type="molecule type" value="Genomic_DNA"/>
</dbReference>
<reference evidence="1" key="2">
    <citation type="journal article" date="2021" name="PeerJ">
        <title>Extensive microbial diversity within the chicken gut microbiome revealed by metagenomics and culture.</title>
        <authorList>
            <person name="Gilroy R."/>
            <person name="Ravi A."/>
            <person name="Getino M."/>
            <person name="Pursley I."/>
            <person name="Horton D.L."/>
            <person name="Alikhan N.F."/>
            <person name="Baker D."/>
            <person name="Gharbi K."/>
            <person name="Hall N."/>
            <person name="Watson M."/>
            <person name="Adriaenssens E.M."/>
            <person name="Foster-Nyarko E."/>
            <person name="Jarju S."/>
            <person name="Secka A."/>
            <person name="Antonio M."/>
            <person name="Oren A."/>
            <person name="Chaudhuri R.R."/>
            <person name="La Ragione R."/>
            <person name="Hildebrand F."/>
            <person name="Pallen M.J."/>
        </authorList>
    </citation>
    <scope>NUCLEOTIDE SEQUENCE</scope>
    <source>
        <strain evidence="1">ChiSjej4B22-8148</strain>
    </source>
</reference>
<evidence type="ECO:0000313" key="1">
    <source>
        <dbReference type="EMBL" id="HIR12465.1"/>
    </source>
</evidence>
<organism evidence="1 2">
    <name type="scientific">Candidatus Choladousia intestinavium</name>
    <dbReference type="NCBI Taxonomy" id="2840727"/>
    <lineage>
        <taxon>Bacteria</taxon>
        <taxon>Bacillati</taxon>
        <taxon>Bacillota</taxon>
        <taxon>Clostridia</taxon>
        <taxon>Lachnospirales</taxon>
        <taxon>Lachnospiraceae</taxon>
        <taxon>Lachnospiraceae incertae sedis</taxon>
        <taxon>Candidatus Choladousia</taxon>
    </lineage>
</organism>
<proteinExistence type="predicted"/>
<evidence type="ECO:0000313" key="2">
    <source>
        <dbReference type="Proteomes" id="UP000886757"/>
    </source>
</evidence>
<gene>
    <name evidence="1" type="ORF">IAB31_00905</name>
</gene>
<dbReference type="Proteomes" id="UP000886757">
    <property type="component" value="Unassembled WGS sequence"/>
</dbReference>
<sequence length="373" mass="42881">MKVELTELSGKNFDFLLGEEKTPGQIVEFLKKDAQFRSFGEILRRIYPGEDLGALLTREISDASGEDPASVGRKVRNWLKDKNIPQNREVLFQICFALGTGEERARDVFYAASENGIHYRNPKELVYAFGLRTGASYQEAGRLWQAARPLAKEEEQGADTGKTKVYTKQLREAFSQVETEEQLMAFLQEHAGELGTLHNTAYEKFMKLLGLLRSPGDYTDIKEKEYSIEEVADSYLRMQVPKTKGSRDFTLLQKVIKRHWPNATRLVNICNRKEDVSRKILLLLYVITESFYEEEEDFWMEEEEDPDTILEERFLRMNLLLDSCGMNLLDPCNPFDYVILYAMKAENEDDIASEKLEQVLGLLFESGGEKSSL</sequence>
<comment type="caution">
    <text evidence="1">The sequence shown here is derived from an EMBL/GenBank/DDBJ whole genome shotgun (WGS) entry which is preliminary data.</text>
</comment>